<sequence>MADEEQSSEAARASAVVEAWLAARGSRPPLDTAVLVELRLALARVCEAEIVGRDPMAQRILRNMAWAEDMDEFHAALDRLSARVAELTSGARHETAAPRPPRRLLRL</sequence>
<accession>A0ACD4NUP1</accession>
<keyword evidence="2" id="KW-1185">Reference proteome</keyword>
<evidence type="ECO:0000313" key="2">
    <source>
        <dbReference type="Proteomes" id="UP001163223"/>
    </source>
</evidence>
<dbReference type="Proteomes" id="UP001163223">
    <property type="component" value="Chromosome"/>
</dbReference>
<organism evidence="1 2">
    <name type="scientific">Antarcticirhabdus aurantiaca</name>
    <dbReference type="NCBI Taxonomy" id="2606717"/>
    <lineage>
        <taxon>Bacteria</taxon>
        <taxon>Pseudomonadati</taxon>
        <taxon>Pseudomonadota</taxon>
        <taxon>Alphaproteobacteria</taxon>
        <taxon>Hyphomicrobiales</taxon>
        <taxon>Aurantimonadaceae</taxon>
        <taxon>Antarcticirhabdus</taxon>
    </lineage>
</organism>
<gene>
    <name evidence="1" type="ORF">OXU80_10035</name>
</gene>
<dbReference type="EMBL" id="CP113520">
    <property type="protein sequence ID" value="WAJ30512.1"/>
    <property type="molecule type" value="Genomic_DNA"/>
</dbReference>
<proteinExistence type="predicted"/>
<name>A0ACD4NUP1_9HYPH</name>
<reference evidence="1" key="1">
    <citation type="submission" date="2022-11" db="EMBL/GenBank/DDBJ databases">
        <title>beta-Carotene-producing bacterium, Jeongeuplla avenae sp. nov., alleviates the salt stress of Arabidopsis seedlings.</title>
        <authorList>
            <person name="Jiang L."/>
            <person name="Lee J."/>
        </authorList>
    </citation>
    <scope>NUCLEOTIDE SEQUENCE</scope>
    <source>
        <strain evidence="1">DY_R2A_6</strain>
    </source>
</reference>
<protein>
    <submittedName>
        <fullName evidence="1">Uncharacterized protein</fullName>
    </submittedName>
</protein>
<evidence type="ECO:0000313" key="1">
    <source>
        <dbReference type="EMBL" id="WAJ30512.1"/>
    </source>
</evidence>